<dbReference type="SMART" id="SM01340">
    <property type="entry name" value="DNA_mis_repair"/>
    <property type="match status" value="1"/>
</dbReference>
<sequence>MSSSISQLPDSATRLITSYVVIVTPALLVKELLDNAIDAKATSVEILVSSDTISRVEIRDNGVGIHPDDFDALGRRGHTSKLRSIRELGNIVGKSLGFRGEALASANSMADVTITTKTSTEPIATVFQLIPNKGGILTQRPASAPVGTTVSVTNLFSRQPVREQVAVREAKKTLDNIQELLRSYIMARPKLKILFKVLQAPTKVWSYSPKRNATAIEAALQLFGIEVASNCLLKTLKTGHTSTNGDSLAREISTPATDNFLLEVFLANPNVNLRKVPKHHYFSVDGRPISASRGVAKRLLKIYQDQLKRSTLVKEIGDCFIRINICCSPGSYDANIEPSKNNVLFSDEQIVLDAFGHLCSEIYKPASVAHQGTLDTADTPLNGVLTINSSGQAQLHRAHGSQDRPGIPDCARKIAQSFPQTSPEVSRRDTTRSIDQASIVEKSIVLQEPLKTQTLTSMPFTPINARNLPSCSQLKGFNGEQSGLPSALNQWKVDMLVDLNERPERSRQQRPPVAREPPCSQDTRTSEEHSTGDRLNPWANVKMSSSSEASPDAGLKYAPGSPMTPEPPVLRHIMAPPRDLDVPRSHQNIERTILPSLQRSTVPGGPYRSPMASPLNSKPPGVSVAPFDPSHTTRRHRRGENIPWTPPSSLEKTRYKDTSKFESTHLPCEEGLKQTQISFSGPQSSRRRSGTQGDVSQAQVRSGWSSGELETNSNLNMQDMFSTAKKNLHYQISQMEGDKGTEVVQNGGPQRHCQGPSRQRQPFTVLQTNTFRNSEAPQDDREPIATTLTIGDPRAYLLRRQKSMTAEGSGTKPKKLSRVKSSLMPLESTSPEYYIHVLSSTVSIGSPALNELVRWVRKYDEYIIYGTLVDGLEMNLFDGRAVESRLQKLLAEQKENIGYEDTGNDPVIIDLQAKLKGKSVLVETAI</sequence>
<dbReference type="AlphaFoldDB" id="A0A4Z0YU98"/>
<dbReference type="GO" id="GO:0016887">
    <property type="term" value="F:ATP hydrolysis activity"/>
    <property type="evidence" value="ECO:0007669"/>
    <property type="project" value="InterPro"/>
</dbReference>
<gene>
    <name evidence="5" type="ORF">E0Z10_g7728</name>
</gene>
<dbReference type="STRING" id="37992.A0A4Z0YU98"/>
<organism evidence="5 6">
    <name type="scientific">Xylaria hypoxylon</name>
    <dbReference type="NCBI Taxonomy" id="37992"/>
    <lineage>
        <taxon>Eukaryota</taxon>
        <taxon>Fungi</taxon>
        <taxon>Dikarya</taxon>
        <taxon>Ascomycota</taxon>
        <taxon>Pezizomycotina</taxon>
        <taxon>Sordariomycetes</taxon>
        <taxon>Xylariomycetidae</taxon>
        <taxon>Xylariales</taxon>
        <taxon>Xylariaceae</taxon>
        <taxon>Xylaria</taxon>
    </lineage>
</organism>
<feature type="region of interest" description="Disordered" evidence="3">
    <location>
        <begin position="590"/>
        <end position="711"/>
    </location>
</feature>
<dbReference type="InterPro" id="IPR038973">
    <property type="entry name" value="MutL/Mlh/Pms-like"/>
</dbReference>
<evidence type="ECO:0000313" key="6">
    <source>
        <dbReference type="Proteomes" id="UP000297716"/>
    </source>
</evidence>
<dbReference type="PANTHER" id="PTHR10073:SF41">
    <property type="entry name" value="MISMATCH REPAIR PROTEIN, PUTATIVE (AFU_ORTHOLOGUE AFUA_8G05820)-RELATED"/>
    <property type="match status" value="1"/>
</dbReference>
<comment type="similarity">
    <text evidence="1">Belongs to the DNA mismatch repair MutL/HexB family.</text>
</comment>
<dbReference type="InterPro" id="IPR020568">
    <property type="entry name" value="Ribosomal_Su5_D2-typ_SF"/>
</dbReference>
<dbReference type="OrthoDB" id="10263226at2759"/>
<dbReference type="SUPFAM" id="SSF54211">
    <property type="entry name" value="Ribosomal protein S5 domain 2-like"/>
    <property type="match status" value="1"/>
</dbReference>
<keyword evidence="2" id="KW-0227">DNA damage</keyword>
<protein>
    <recommendedName>
        <fullName evidence="4">DNA mismatch repair protein S5 domain-containing protein</fullName>
    </recommendedName>
</protein>
<name>A0A4Z0YU98_9PEZI</name>
<feature type="region of interest" description="Disordered" evidence="3">
    <location>
        <begin position="740"/>
        <end position="759"/>
    </location>
</feature>
<evidence type="ECO:0000313" key="5">
    <source>
        <dbReference type="EMBL" id="TGJ81046.1"/>
    </source>
</evidence>
<dbReference type="GO" id="GO:0140664">
    <property type="term" value="F:ATP-dependent DNA damage sensor activity"/>
    <property type="evidence" value="ECO:0007669"/>
    <property type="project" value="InterPro"/>
</dbReference>
<evidence type="ECO:0000256" key="3">
    <source>
        <dbReference type="SAM" id="MobiDB-lite"/>
    </source>
</evidence>
<dbReference type="GO" id="GO:0030983">
    <property type="term" value="F:mismatched DNA binding"/>
    <property type="evidence" value="ECO:0007669"/>
    <property type="project" value="InterPro"/>
</dbReference>
<dbReference type="FunFam" id="3.30.565.10:FF:000017">
    <property type="entry name" value="PMS1 homolog 1, mismatch repair system component"/>
    <property type="match status" value="1"/>
</dbReference>
<dbReference type="PANTHER" id="PTHR10073">
    <property type="entry name" value="DNA MISMATCH REPAIR PROTEIN MLH, PMS, MUTL"/>
    <property type="match status" value="1"/>
</dbReference>
<dbReference type="GO" id="GO:0032389">
    <property type="term" value="C:MutLalpha complex"/>
    <property type="evidence" value="ECO:0007669"/>
    <property type="project" value="TreeGrafter"/>
</dbReference>
<dbReference type="Pfam" id="PF01119">
    <property type="entry name" value="DNA_mis_repair"/>
    <property type="match status" value="1"/>
</dbReference>
<dbReference type="PROSITE" id="PS00058">
    <property type="entry name" value="DNA_MISMATCH_REPAIR_1"/>
    <property type="match status" value="1"/>
</dbReference>
<evidence type="ECO:0000259" key="4">
    <source>
        <dbReference type="SMART" id="SM01340"/>
    </source>
</evidence>
<dbReference type="InterPro" id="IPR014721">
    <property type="entry name" value="Ribsml_uS5_D2-typ_fold_subgr"/>
</dbReference>
<reference evidence="5 6" key="1">
    <citation type="submission" date="2019-03" db="EMBL/GenBank/DDBJ databases">
        <title>Draft genome sequence of Xylaria hypoxylon DSM 108379, a ubiquitous saprotrophic-parasitic fungi on hardwood.</title>
        <authorList>
            <person name="Buettner E."/>
            <person name="Leonhardt S."/>
            <person name="Gebauer A.M."/>
            <person name="Liers C."/>
            <person name="Hofrichter M."/>
            <person name="Kellner H."/>
        </authorList>
    </citation>
    <scope>NUCLEOTIDE SEQUENCE [LARGE SCALE GENOMIC DNA]</scope>
    <source>
        <strain evidence="5 6">DSM 108379</strain>
    </source>
</reference>
<dbReference type="InterPro" id="IPR014762">
    <property type="entry name" value="DNA_mismatch_repair_CS"/>
</dbReference>
<dbReference type="SUPFAM" id="SSF55874">
    <property type="entry name" value="ATPase domain of HSP90 chaperone/DNA topoisomerase II/histidine kinase"/>
    <property type="match status" value="1"/>
</dbReference>
<feature type="compositionally biased region" description="Polar residues" evidence="3">
    <location>
        <begin position="673"/>
        <end position="711"/>
    </location>
</feature>
<dbReference type="Gene3D" id="3.30.230.10">
    <property type="match status" value="1"/>
</dbReference>
<dbReference type="EMBL" id="SKBN01000188">
    <property type="protein sequence ID" value="TGJ81046.1"/>
    <property type="molecule type" value="Genomic_DNA"/>
</dbReference>
<feature type="region of interest" description="Disordered" evidence="3">
    <location>
        <begin position="502"/>
        <end position="573"/>
    </location>
</feature>
<feature type="domain" description="DNA mismatch repair protein S5" evidence="4">
    <location>
        <begin position="219"/>
        <end position="364"/>
    </location>
</feature>
<comment type="caution">
    <text evidence="5">The sequence shown here is derived from an EMBL/GenBank/DDBJ whole genome shotgun (WGS) entry which is preliminary data.</text>
</comment>
<dbReference type="Proteomes" id="UP000297716">
    <property type="component" value="Unassembled WGS sequence"/>
</dbReference>
<dbReference type="Gene3D" id="3.30.565.10">
    <property type="entry name" value="Histidine kinase-like ATPase, C-terminal domain"/>
    <property type="match status" value="1"/>
</dbReference>
<accession>A0A4Z0YU98</accession>
<dbReference type="GO" id="GO:0006298">
    <property type="term" value="P:mismatch repair"/>
    <property type="evidence" value="ECO:0007669"/>
    <property type="project" value="InterPro"/>
</dbReference>
<dbReference type="InterPro" id="IPR036890">
    <property type="entry name" value="HATPase_C_sf"/>
</dbReference>
<dbReference type="GO" id="GO:0061982">
    <property type="term" value="P:meiosis I cell cycle process"/>
    <property type="evidence" value="ECO:0007669"/>
    <property type="project" value="UniProtKB-ARBA"/>
</dbReference>
<dbReference type="InterPro" id="IPR013507">
    <property type="entry name" value="DNA_mismatch_S5_2-like"/>
</dbReference>
<dbReference type="GO" id="GO:0005524">
    <property type="term" value="F:ATP binding"/>
    <property type="evidence" value="ECO:0007669"/>
    <property type="project" value="InterPro"/>
</dbReference>
<dbReference type="NCBIfam" id="TIGR00585">
    <property type="entry name" value="mutl"/>
    <property type="match status" value="1"/>
</dbReference>
<evidence type="ECO:0000256" key="2">
    <source>
        <dbReference type="ARBA" id="ARBA00022763"/>
    </source>
</evidence>
<feature type="compositionally biased region" description="Basic and acidic residues" evidence="3">
    <location>
        <begin position="651"/>
        <end position="672"/>
    </location>
</feature>
<keyword evidence="6" id="KW-1185">Reference proteome</keyword>
<dbReference type="Pfam" id="PF13589">
    <property type="entry name" value="HATPase_c_3"/>
    <property type="match status" value="1"/>
</dbReference>
<dbReference type="InterPro" id="IPR002099">
    <property type="entry name" value="MutL/Mlh/PMS"/>
</dbReference>
<evidence type="ECO:0000256" key="1">
    <source>
        <dbReference type="ARBA" id="ARBA00006082"/>
    </source>
</evidence>
<proteinExistence type="inferred from homology"/>